<dbReference type="Proteomes" id="UP001596157">
    <property type="component" value="Unassembled WGS sequence"/>
</dbReference>
<comment type="caution">
    <text evidence="1">The sequence shown here is derived from an EMBL/GenBank/DDBJ whole genome shotgun (WGS) entry which is preliminary data.</text>
</comment>
<keyword evidence="2" id="KW-1185">Reference proteome</keyword>
<dbReference type="RefSeq" id="WP_378249703.1">
    <property type="nucleotide sequence ID" value="NZ_JBHSKF010000013.1"/>
</dbReference>
<reference evidence="2" key="1">
    <citation type="journal article" date="2019" name="Int. J. Syst. Evol. Microbiol.">
        <title>The Global Catalogue of Microorganisms (GCM) 10K type strain sequencing project: providing services to taxonomists for standard genome sequencing and annotation.</title>
        <authorList>
            <consortium name="The Broad Institute Genomics Platform"/>
            <consortium name="The Broad Institute Genome Sequencing Center for Infectious Disease"/>
            <person name="Wu L."/>
            <person name="Ma J."/>
        </authorList>
    </citation>
    <scope>NUCLEOTIDE SEQUENCE [LARGE SCALE GENOMIC DNA]</scope>
    <source>
        <strain evidence="2">CCUG 59778</strain>
    </source>
</reference>
<evidence type="ECO:0000313" key="2">
    <source>
        <dbReference type="Proteomes" id="UP001596157"/>
    </source>
</evidence>
<evidence type="ECO:0000313" key="1">
    <source>
        <dbReference type="EMBL" id="MFC5289839.1"/>
    </source>
</evidence>
<organism evidence="1 2">
    <name type="scientific">Actinokineospora guangxiensis</name>
    <dbReference type="NCBI Taxonomy" id="1490288"/>
    <lineage>
        <taxon>Bacteria</taxon>
        <taxon>Bacillati</taxon>
        <taxon>Actinomycetota</taxon>
        <taxon>Actinomycetes</taxon>
        <taxon>Pseudonocardiales</taxon>
        <taxon>Pseudonocardiaceae</taxon>
        <taxon>Actinokineospora</taxon>
    </lineage>
</organism>
<sequence>MGAWRLWRHKQEEEICPQEQAPSADHAAEMAVRLASADETLTFDVRLLVEAKSPHASSQSTLLDIAGEGVVRRAERISRQYTVTDAIRLRGALTTALHSWCVVPGTGVLSRGRCTSIDVDAEIVASVAARELAEKRSFAASWQDERRVQQAEQVRSRLLDPLRATAWWFVENQDKPERLEEVALAFDKARAILAPTAASDSPGQLIDNIVATSDPAAKCNLLRFLVRFCRDYQREELALLEQWLRHSEGGVEYDR</sequence>
<proteinExistence type="predicted"/>
<name>A0ABW0ERK3_9PSEU</name>
<gene>
    <name evidence="1" type="ORF">ACFPM7_22525</name>
</gene>
<dbReference type="EMBL" id="JBHSKF010000013">
    <property type="protein sequence ID" value="MFC5289839.1"/>
    <property type="molecule type" value="Genomic_DNA"/>
</dbReference>
<protein>
    <submittedName>
        <fullName evidence="1">Uncharacterized protein</fullName>
    </submittedName>
</protein>
<accession>A0ABW0ERK3</accession>